<keyword evidence="6 8" id="KW-1133">Transmembrane helix</keyword>
<keyword evidence="7 8" id="KW-0472">Membrane</keyword>
<organism evidence="10 11">
    <name type="scientific">Candidatus Pseudothioglobus singularis PS1</name>
    <dbReference type="NCBI Taxonomy" id="1125411"/>
    <lineage>
        <taxon>Bacteria</taxon>
        <taxon>Pseudomonadati</taxon>
        <taxon>Pseudomonadota</taxon>
        <taxon>Gammaproteobacteria</taxon>
        <taxon>Candidatus Pseudothioglobaceae</taxon>
        <taxon>Candidatus Pseudothioglobus</taxon>
    </lineage>
</organism>
<evidence type="ECO:0000256" key="8">
    <source>
        <dbReference type="RuleBase" id="RU363032"/>
    </source>
</evidence>
<dbReference type="PANTHER" id="PTHR42929">
    <property type="entry name" value="INNER MEMBRANE ABC TRANSPORTER PERMEASE PROTEIN YDCU-RELATED-RELATED"/>
    <property type="match status" value="1"/>
</dbReference>
<keyword evidence="11" id="KW-1185">Reference proteome</keyword>
<dbReference type="GO" id="GO:0055085">
    <property type="term" value="P:transmembrane transport"/>
    <property type="evidence" value="ECO:0007669"/>
    <property type="project" value="InterPro"/>
</dbReference>
<dbReference type="PROSITE" id="PS50928">
    <property type="entry name" value="ABC_TM1"/>
    <property type="match status" value="1"/>
</dbReference>
<dbReference type="OrthoDB" id="9807047at2"/>
<dbReference type="AlphaFoldDB" id="A0A0M3T1K8"/>
<feature type="transmembrane region" description="Helical" evidence="8">
    <location>
        <begin position="265"/>
        <end position="286"/>
    </location>
</feature>
<dbReference type="Gene3D" id="1.10.3720.10">
    <property type="entry name" value="MetI-like"/>
    <property type="match status" value="1"/>
</dbReference>
<feature type="transmembrane region" description="Helical" evidence="8">
    <location>
        <begin position="165"/>
        <end position="186"/>
    </location>
</feature>
<dbReference type="InterPro" id="IPR035906">
    <property type="entry name" value="MetI-like_sf"/>
</dbReference>
<gene>
    <name evidence="10" type="ORF">W908_00900</name>
</gene>
<evidence type="ECO:0000256" key="4">
    <source>
        <dbReference type="ARBA" id="ARBA00022475"/>
    </source>
</evidence>
<dbReference type="RefSeq" id="WP_053819574.1">
    <property type="nucleotide sequence ID" value="NZ_CP006911.1"/>
</dbReference>
<name>A0A0M3T1K8_9GAMM</name>
<dbReference type="KEGG" id="tsn:W908_00900"/>
<dbReference type="PANTHER" id="PTHR42929:SF5">
    <property type="entry name" value="ABC TRANSPORTER PERMEASE PROTEIN"/>
    <property type="match status" value="1"/>
</dbReference>
<keyword evidence="5 8" id="KW-0812">Transmembrane</keyword>
<feature type="transmembrane region" description="Helical" evidence="8">
    <location>
        <begin position="112"/>
        <end position="134"/>
    </location>
</feature>
<feature type="transmembrane region" description="Helical" evidence="8">
    <location>
        <begin position="27"/>
        <end position="55"/>
    </location>
</feature>
<evidence type="ECO:0000256" key="3">
    <source>
        <dbReference type="ARBA" id="ARBA00022448"/>
    </source>
</evidence>
<feature type="transmembrane region" description="Helical" evidence="8">
    <location>
        <begin position="75"/>
        <end position="100"/>
    </location>
</feature>
<keyword evidence="3 8" id="KW-0813">Transport</keyword>
<dbReference type="Pfam" id="PF00528">
    <property type="entry name" value="BPD_transp_1"/>
    <property type="match status" value="1"/>
</dbReference>
<dbReference type="PATRIC" id="fig|1125411.7.peg.177"/>
<dbReference type="EMBL" id="CP006911">
    <property type="protein sequence ID" value="ALE01291.1"/>
    <property type="molecule type" value="Genomic_DNA"/>
</dbReference>
<dbReference type="SUPFAM" id="SSF161098">
    <property type="entry name" value="MetI-like"/>
    <property type="match status" value="1"/>
</dbReference>
<dbReference type="InterPro" id="IPR000515">
    <property type="entry name" value="MetI-like"/>
</dbReference>
<feature type="transmembrane region" description="Helical" evidence="8">
    <location>
        <begin position="221"/>
        <end position="244"/>
    </location>
</feature>
<comment type="subcellular location">
    <subcellularLocation>
        <location evidence="1 8">Cell membrane</location>
        <topology evidence="1 8">Multi-pass membrane protein</topology>
    </subcellularLocation>
</comment>
<dbReference type="CDD" id="cd06261">
    <property type="entry name" value="TM_PBP2"/>
    <property type="match status" value="1"/>
</dbReference>
<sequence length="298" mass="33637">MNIVANNHLEGVNSKALAKARRKEGRLFFNLSLPSLITILIVVFIPVFWLSSLSFFDRAGVFSWENYDRIFQSQLYIKTFIVTLKISFITLFFCILLGYPLCYWLSQLPDRLAGILMVFVLLPFWTSILVRTYAWLVILQRNGIINDTLISIGWIDEPLQLAHNLTGSIIGMVHILLPFFILPLFASMRSIDTNFIRAAISLGSTPRGAFWRVFFKMSLPGFFAGTVLVFVLALGTYVTPALLGGGKIQMLAQRIDSTIMLYSNWGAASALGVVLLILAFATIWIFNRAFGIDKLFMR</sequence>
<dbReference type="STRING" id="1125411.W908_00900"/>
<evidence type="ECO:0000313" key="10">
    <source>
        <dbReference type="EMBL" id="ALE01291.1"/>
    </source>
</evidence>
<dbReference type="GO" id="GO:0005886">
    <property type="term" value="C:plasma membrane"/>
    <property type="evidence" value="ECO:0007669"/>
    <property type="project" value="UniProtKB-SubCell"/>
</dbReference>
<evidence type="ECO:0000256" key="7">
    <source>
        <dbReference type="ARBA" id="ARBA00023136"/>
    </source>
</evidence>
<dbReference type="Proteomes" id="UP000068905">
    <property type="component" value="Chromosome"/>
</dbReference>
<protein>
    <submittedName>
        <fullName evidence="10">ABC transporter permease</fullName>
    </submittedName>
</protein>
<reference evidence="10 11" key="1">
    <citation type="journal article" date="2015" name="Genome Announc.">
        <title>Genome Sequence of 'Candidatus Thioglobus singularis' Strain PS1, a Mixotroph from the SUP05 Clade of Marine Gammaproteobacteria.</title>
        <authorList>
            <person name="Marshall K.T."/>
            <person name="Morris R.M."/>
        </authorList>
    </citation>
    <scope>NUCLEOTIDE SEQUENCE [LARGE SCALE GENOMIC DNA]</scope>
    <source>
        <strain evidence="10 11">PS1</strain>
    </source>
</reference>
<feature type="domain" description="ABC transmembrane type-1" evidence="9">
    <location>
        <begin position="80"/>
        <end position="286"/>
    </location>
</feature>
<accession>A0A0M3T1K8</accession>
<comment type="similarity">
    <text evidence="2">Belongs to the binding-protein-dependent transport system permease family. CysTW subfamily.</text>
</comment>
<evidence type="ECO:0000313" key="11">
    <source>
        <dbReference type="Proteomes" id="UP000068905"/>
    </source>
</evidence>
<evidence type="ECO:0000256" key="1">
    <source>
        <dbReference type="ARBA" id="ARBA00004651"/>
    </source>
</evidence>
<evidence type="ECO:0000256" key="2">
    <source>
        <dbReference type="ARBA" id="ARBA00007069"/>
    </source>
</evidence>
<evidence type="ECO:0000256" key="5">
    <source>
        <dbReference type="ARBA" id="ARBA00022692"/>
    </source>
</evidence>
<evidence type="ECO:0000256" key="6">
    <source>
        <dbReference type="ARBA" id="ARBA00022989"/>
    </source>
</evidence>
<evidence type="ECO:0000259" key="9">
    <source>
        <dbReference type="PROSITE" id="PS50928"/>
    </source>
</evidence>
<keyword evidence="4" id="KW-1003">Cell membrane</keyword>
<proteinExistence type="inferred from homology"/>